<gene>
    <name evidence="1" type="ORF">ACFFGS_01140</name>
</gene>
<sequence>MELHTLGPAMTDSYAAAQIYQRNHRQTELTIVGHPSFETILTHLDGYRGQQLLIPAAFKSSALNASWGDVHYALLEQMTLRDCFMTALDPLVVVQRCDADNRIGYTHAATAQLLARIVSGVTVQTATSKYLAYRAYQENRAGYVLTNEKNVRLTPHEKIIKRLTPKMVWCVYQIN</sequence>
<organism evidence="1 2">
    <name type="scientific">Lactiplantibacillus plajomi</name>
    <dbReference type="NCBI Taxonomy" id="1457217"/>
    <lineage>
        <taxon>Bacteria</taxon>
        <taxon>Bacillati</taxon>
        <taxon>Bacillota</taxon>
        <taxon>Bacilli</taxon>
        <taxon>Lactobacillales</taxon>
        <taxon>Lactobacillaceae</taxon>
        <taxon>Lactiplantibacillus</taxon>
    </lineage>
</organism>
<protein>
    <submittedName>
        <fullName evidence="1">Amino acid biosynthesis protein</fullName>
    </submittedName>
</protein>
<reference evidence="1 2" key="1">
    <citation type="submission" date="2024-09" db="EMBL/GenBank/DDBJ databases">
        <authorList>
            <person name="Sun Q."/>
            <person name="Mori K."/>
        </authorList>
    </citation>
    <scope>NUCLEOTIDE SEQUENCE [LARGE SCALE GENOMIC DNA]</scope>
    <source>
        <strain evidence="1 2">TBRC 4575</strain>
    </source>
</reference>
<accession>A0ABV6JZY7</accession>
<dbReference type="RefSeq" id="WP_137644396.1">
    <property type="nucleotide sequence ID" value="NZ_BAABRM010000004.1"/>
</dbReference>
<evidence type="ECO:0000313" key="1">
    <source>
        <dbReference type="EMBL" id="MFC0422784.1"/>
    </source>
</evidence>
<evidence type="ECO:0000313" key="2">
    <source>
        <dbReference type="Proteomes" id="UP001589855"/>
    </source>
</evidence>
<name>A0ABV6JZY7_9LACO</name>
<keyword evidence="2" id="KW-1185">Reference proteome</keyword>
<proteinExistence type="predicted"/>
<dbReference type="EMBL" id="JBHLUK010000005">
    <property type="protein sequence ID" value="MFC0422784.1"/>
    <property type="molecule type" value="Genomic_DNA"/>
</dbReference>
<comment type="caution">
    <text evidence="1">The sequence shown here is derived from an EMBL/GenBank/DDBJ whole genome shotgun (WGS) entry which is preliminary data.</text>
</comment>
<dbReference type="Proteomes" id="UP001589855">
    <property type="component" value="Unassembled WGS sequence"/>
</dbReference>